<dbReference type="SUPFAM" id="SSF52540">
    <property type="entry name" value="P-loop containing nucleoside triphosphate hydrolases"/>
    <property type="match status" value="1"/>
</dbReference>
<feature type="binding site" evidence="9">
    <location>
        <position position="44"/>
    </location>
    <ligand>
        <name>ATP</name>
        <dbReference type="ChEBI" id="CHEBI:30616"/>
    </ligand>
</feature>
<dbReference type="AlphaFoldDB" id="A0A6A6PSP2"/>
<feature type="domain" description="Clp1 P-loop" evidence="13">
    <location>
        <begin position="143"/>
        <end position="350"/>
    </location>
</feature>
<feature type="domain" description="Clp1 C-terminal" evidence="11">
    <location>
        <begin position="357"/>
        <end position="474"/>
    </location>
</feature>
<dbReference type="Gene3D" id="2.60.120.1030">
    <property type="entry name" value="Clp1, DNA binding domain"/>
    <property type="match status" value="1"/>
</dbReference>
<dbReference type="Pfam" id="PF16575">
    <property type="entry name" value="CLP1_P"/>
    <property type="match status" value="1"/>
</dbReference>
<dbReference type="InterPro" id="IPR010655">
    <property type="entry name" value="Clp1_C"/>
</dbReference>
<proteinExistence type="inferred from homology"/>
<evidence type="ECO:0000256" key="6">
    <source>
        <dbReference type="ARBA" id="ARBA00022741"/>
    </source>
</evidence>
<name>A0A6A6PSP2_9PEZI</name>
<feature type="binding site" evidence="9">
    <location>
        <position position="83"/>
    </location>
    <ligand>
        <name>ATP</name>
        <dbReference type="ChEBI" id="CHEBI:30616"/>
    </ligand>
</feature>
<evidence type="ECO:0000313" key="15">
    <source>
        <dbReference type="Proteomes" id="UP000799767"/>
    </source>
</evidence>
<feature type="region of interest" description="Disordered" evidence="10">
    <location>
        <begin position="385"/>
        <end position="404"/>
    </location>
</feature>
<protein>
    <recommendedName>
        <fullName evidence="4">Polynucleotide 5'-hydroxyl-kinase GRC3</fullName>
    </recommendedName>
    <alternativeName>
        <fullName evidence="3">Polynucleotide 5'-hydroxyl-kinase grc3</fullName>
    </alternativeName>
</protein>
<dbReference type="HAMAP" id="MF_03035">
    <property type="entry name" value="Clp1"/>
    <property type="match status" value="1"/>
</dbReference>
<gene>
    <name evidence="9" type="primary">CLP1</name>
    <name evidence="14" type="ORF">BDY17DRAFT_139342</name>
</gene>
<evidence type="ECO:0000256" key="8">
    <source>
        <dbReference type="ARBA" id="ARBA00023242"/>
    </source>
</evidence>
<comment type="function">
    <text evidence="1">Polynucleotide 5'-kinase involved in rRNA processing.</text>
</comment>
<dbReference type="GO" id="GO:0031124">
    <property type="term" value="P:mRNA 3'-end processing"/>
    <property type="evidence" value="ECO:0007669"/>
    <property type="project" value="UniProtKB-UniRule"/>
</dbReference>
<comment type="subcellular location">
    <subcellularLocation>
        <location evidence="2 9">Nucleus</location>
    </subcellularLocation>
</comment>
<keyword evidence="7 9" id="KW-0067">ATP-binding</keyword>
<dbReference type="InterPro" id="IPR032319">
    <property type="entry name" value="CLP1_P"/>
</dbReference>
<keyword evidence="8 9" id="KW-0539">Nucleus</keyword>
<sequence>MSLPGLSLPGLGLSQPSSSHSALGPGTSSNSQSTRTEELGARTEWRFEVNFHQQYHVRLLSGNAEIFGVELALNQRYSFSGAKGVIFTWHGCQLELSGDAESEYAGLETEYAVEWLNVHGMLESARDLAHGTNDGGPRVLVVGPESVGKSSLVRSLAGWSVKCGRTPAIVNVDPREGLLAPPGSFTAVTVGSQLDVENGYGIAPISGPTVTPIKTPLIYHCPYSSPTERPDVYKALITRTALSVLNRMEEDKVSKESGLMIDTPGLLNDPKSNYDMIAHLVSEFSITLILTLGSERLYNDLNRRFGPKQAASAEGEGIPVLRVSKPGGAVERDAGFLKQLANQQIRQYFFGTSKEPLNPHSHICGFAELSVYRANSATLAAAASSYTKDEDEDDSPYTAPKASADDFEKMTPTNAMLGRLVAIKYCDGDSDDFTIRDSAVMGFLYVSEVDEQKKRVRFLAPHPQRWGDKALVWGGCPEAVTDLVG</sequence>
<dbReference type="FunFam" id="2.60.120.1030:FF:000001">
    <property type="entry name" value="Protein CLP1 homolog 5"/>
    <property type="match status" value="1"/>
</dbReference>
<dbReference type="InterPro" id="IPR038239">
    <property type="entry name" value="Clp1_N_sf"/>
</dbReference>
<dbReference type="Pfam" id="PF16573">
    <property type="entry name" value="CLP1_N"/>
    <property type="match status" value="1"/>
</dbReference>
<dbReference type="InterPro" id="IPR032324">
    <property type="entry name" value="Clp1_N"/>
</dbReference>
<dbReference type="InterPro" id="IPR045116">
    <property type="entry name" value="Clp1/Grc3"/>
</dbReference>
<reference evidence="14" key="1">
    <citation type="journal article" date="2020" name="Stud. Mycol.">
        <title>101 Dothideomycetes genomes: a test case for predicting lifestyles and emergence of pathogens.</title>
        <authorList>
            <person name="Haridas S."/>
            <person name="Albert R."/>
            <person name="Binder M."/>
            <person name="Bloem J."/>
            <person name="Labutti K."/>
            <person name="Salamov A."/>
            <person name="Andreopoulos B."/>
            <person name="Baker S."/>
            <person name="Barry K."/>
            <person name="Bills G."/>
            <person name="Bluhm B."/>
            <person name="Cannon C."/>
            <person name="Castanera R."/>
            <person name="Culley D."/>
            <person name="Daum C."/>
            <person name="Ezra D."/>
            <person name="Gonzalez J."/>
            <person name="Henrissat B."/>
            <person name="Kuo A."/>
            <person name="Liang C."/>
            <person name="Lipzen A."/>
            <person name="Lutzoni F."/>
            <person name="Magnuson J."/>
            <person name="Mondo S."/>
            <person name="Nolan M."/>
            <person name="Ohm R."/>
            <person name="Pangilinan J."/>
            <person name="Park H.-J."/>
            <person name="Ramirez L."/>
            <person name="Alfaro M."/>
            <person name="Sun H."/>
            <person name="Tritt A."/>
            <person name="Yoshinaga Y."/>
            <person name="Zwiers L.-H."/>
            <person name="Turgeon B."/>
            <person name="Goodwin S."/>
            <person name="Spatafora J."/>
            <person name="Crous P."/>
            <person name="Grigoriev I."/>
        </authorList>
    </citation>
    <scope>NUCLEOTIDE SEQUENCE</scope>
    <source>
        <strain evidence="14">CBS 113389</strain>
    </source>
</reference>
<keyword evidence="15" id="KW-1185">Reference proteome</keyword>
<dbReference type="GO" id="GO:0051731">
    <property type="term" value="F:polynucleotide 5'-hydroxyl-kinase activity"/>
    <property type="evidence" value="ECO:0007669"/>
    <property type="project" value="InterPro"/>
</dbReference>
<evidence type="ECO:0000256" key="10">
    <source>
        <dbReference type="SAM" id="MobiDB-lite"/>
    </source>
</evidence>
<dbReference type="PANTHER" id="PTHR12755">
    <property type="entry name" value="CLEAVAGE/POLYADENYLATION FACTOR IA SUBUNIT CLP1P"/>
    <property type="match status" value="1"/>
</dbReference>
<feature type="region of interest" description="Disordered" evidence="10">
    <location>
        <begin position="1"/>
        <end position="39"/>
    </location>
</feature>
<comment type="function">
    <text evidence="9">Required for endonucleolytic cleavage during polyadenylation-dependent pre-mRNA 3'-end formation.</text>
</comment>
<feature type="domain" description="Clp1 N-terminal" evidence="12">
    <location>
        <begin position="39"/>
        <end position="127"/>
    </location>
</feature>
<dbReference type="Pfam" id="PF06807">
    <property type="entry name" value="Clp1"/>
    <property type="match status" value="1"/>
</dbReference>
<dbReference type="Proteomes" id="UP000799767">
    <property type="component" value="Unassembled WGS sequence"/>
</dbReference>
<evidence type="ECO:0000256" key="4">
    <source>
        <dbReference type="ARBA" id="ARBA00019824"/>
    </source>
</evidence>
<dbReference type="EMBL" id="MU001635">
    <property type="protein sequence ID" value="KAF2482992.1"/>
    <property type="molecule type" value="Genomic_DNA"/>
</dbReference>
<dbReference type="InterPro" id="IPR027417">
    <property type="entry name" value="P-loop_NTPase"/>
</dbReference>
<evidence type="ECO:0000256" key="7">
    <source>
        <dbReference type="ARBA" id="ARBA00022840"/>
    </source>
</evidence>
<evidence type="ECO:0000313" key="14">
    <source>
        <dbReference type="EMBL" id="KAF2482992.1"/>
    </source>
</evidence>
<evidence type="ECO:0000256" key="2">
    <source>
        <dbReference type="ARBA" id="ARBA00004123"/>
    </source>
</evidence>
<dbReference type="PANTHER" id="PTHR12755:SF6">
    <property type="entry name" value="POLYRIBONUCLEOTIDE 5'-HYDROXYL-KINASE CLP1"/>
    <property type="match status" value="1"/>
</dbReference>
<evidence type="ECO:0000256" key="9">
    <source>
        <dbReference type="HAMAP-Rule" id="MF_03035"/>
    </source>
</evidence>
<dbReference type="Gene3D" id="2.40.30.330">
    <property type="entry name" value="Pre-mRNA cleavage complex subunit Clp1, C-terminal domain"/>
    <property type="match status" value="1"/>
</dbReference>
<organism evidence="14 15">
    <name type="scientific">Neohortaea acidophila</name>
    <dbReference type="NCBI Taxonomy" id="245834"/>
    <lineage>
        <taxon>Eukaryota</taxon>
        <taxon>Fungi</taxon>
        <taxon>Dikarya</taxon>
        <taxon>Ascomycota</taxon>
        <taxon>Pezizomycotina</taxon>
        <taxon>Dothideomycetes</taxon>
        <taxon>Dothideomycetidae</taxon>
        <taxon>Mycosphaerellales</taxon>
        <taxon>Teratosphaeriaceae</taxon>
        <taxon>Neohortaea</taxon>
    </lineage>
</organism>
<keyword evidence="5 9" id="KW-0507">mRNA processing</keyword>
<comment type="subunit">
    <text evidence="9">Component of a pre-mRNA cleavage factor complex. Interacts directly with PCF11.</text>
</comment>
<dbReference type="GO" id="GO:0006388">
    <property type="term" value="P:tRNA splicing, via endonucleolytic cleavage and ligation"/>
    <property type="evidence" value="ECO:0007669"/>
    <property type="project" value="TreeGrafter"/>
</dbReference>
<evidence type="ECO:0000256" key="3">
    <source>
        <dbReference type="ARBA" id="ARBA00018706"/>
    </source>
</evidence>
<accession>A0A6A6PSP2</accession>
<dbReference type="GO" id="GO:0005524">
    <property type="term" value="F:ATP binding"/>
    <property type="evidence" value="ECO:0007669"/>
    <property type="project" value="UniProtKB-UniRule"/>
</dbReference>
<dbReference type="Gene3D" id="3.40.50.300">
    <property type="entry name" value="P-loop containing nucleotide triphosphate hydrolases"/>
    <property type="match status" value="1"/>
</dbReference>
<dbReference type="InterPro" id="IPR038238">
    <property type="entry name" value="Clp1_C_sf"/>
</dbReference>
<evidence type="ECO:0000259" key="12">
    <source>
        <dbReference type="Pfam" id="PF16573"/>
    </source>
</evidence>
<feature type="compositionally biased region" description="Low complexity" evidence="10">
    <location>
        <begin position="1"/>
        <end position="25"/>
    </location>
</feature>
<feature type="binding site" evidence="9">
    <location>
        <begin position="146"/>
        <end position="151"/>
    </location>
    <ligand>
        <name>ATP</name>
        <dbReference type="ChEBI" id="CHEBI:30616"/>
    </ligand>
</feature>
<dbReference type="OrthoDB" id="258143at2759"/>
<evidence type="ECO:0000256" key="5">
    <source>
        <dbReference type="ARBA" id="ARBA00022664"/>
    </source>
</evidence>
<evidence type="ECO:0000259" key="13">
    <source>
        <dbReference type="Pfam" id="PF16575"/>
    </source>
</evidence>
<keyword evidence="6 9" id="KW-0547">Nucleotide-binding</keyword>
<evidence type="ECO:0000259" key="11">
    <source>
        <dbReference type="Pfam" id="PF06807"/>
    </source>
</evidence>
<evidence type="ECO:0000256" key="1">
    <source>
        <dbReference type="ARBA" id="ARBA00003798"/>
    </source>
</evidence>
<dbReference type="InterPro" id="IPR028606">
    <property type="entry name" value="Clp1"/>
</dbReference>
<dbReference type="GO" id="GO:0005849">
    <property type="term" value="C:mRNA cleavage factor complex"/>
    <property type="evidence" value="ECO:0007669"/>
    <property type="project" value="UniProtKB-UniRule"/>
</dbReference>
<comment type="similarity">
    <text evidence="9">Belongs to the Clp1 family. Clp1 subfamily.</text>
</comment>